<accession>A0A0B7BT52</accession>
<dbReference type="GO" id="GO:0004814">
    <property type="term" value="F:arginine-tRNA ligase activity"/>
    <property type="evidence" value="ECO:0007669"/>
    <property type="project" value="UniProtKB-EC"/>
</dbReference>
<dbReference type="EMBL" id="HACG01049524">
    <property type="protein sequence ID" value="CEK96389.1"/>
    <property type="molecule type" value="Transcribed_RNA"/>
</dbReference>
<dbReference type="Gene3D" id="3.40.50.620">
    <property type="entry name" value="HUPs"/>
    <property type="match status" value="1"/>
</dbReference>
<dbReference type="SMART" id="SM00836">
    <property type="entry name" value="DALR_1"/>
    <property type="match status" value="1"/>
</dbReference>
<dbReference type="FunFam" id="1.10.730.10:FF:000006">
    <property type="entry name" value="Arginyl-tRNA synthetase 2, mitochondrial"/>
    <property type="match status" value="1"/>
</dbReference>
<evidence type="ECO:0000256" key="10">
    <source>
        <dbReference type="ARBA" id="ARBA00049339"/>
    </source>
</evidence>
<protein>
    <recommendedName>
        <fullName evidence="9">Probable arginine--tRNA ligase, mitochondrial</fullName>
        <ecNumber evidence="2">6.1.1.19</ecNumber>
    </recommendedName>
    <alternativeName>
        <fullName evidence="8">Arginyl-tRNA synthetase</fullName>
    </alternativeName>
</protein>
<dbReference type="EC" id="6.1.1.19" evidence="2"/>
<dbReference type="PRINTS" id="PR01038">
    <property type="entry name" value="TRNASYNTHARG"/>
</dbReference>
<reference evidence="14" key="1">
    <citation type="submission" date="2014-12" db="EMBL/GenBank/DDBJ databases">
        <title>Insight into the proteome of Arion vulgaris.</title>
        <authorList>
            <person name="Aradska J."/>
            <person name="Bulat T."/>
            <person name="Smidak R."/>
            <person name="Sarate P."/>
            <person name="Gangsoo J."/>
            <person name="Sialana F."/>
            <person name="Bilban M."/>
            <person name="Lubec G."/>
        </authorList>
    </citation>
    <scope>NUCLEOTIDE SEQUENCE</scope>
    <source>
        <tissue evidence="14">Skin</tissue>
    </source>
</reference>
<dbReference type="CDD" id="cd07956">
    <property type="entry name" value="Anticodon_Ia_Arg"/>
    <property type="match status" value="1"/>
</dbReference>
<feature type="non-terminal residue" evidence="14">
    <location>
        <position position="1"/>
    </location>
</feature>
<keyword evidence="6 12" id="KW-0648">Protein biosynthesis</keyword>
<dbReference type="PANTHER" id="PTHR11956">
    <property type="entry name" value="ARGINYL-TRNA SYNTHETASE"/>
    <property type="match status" value="1"/>
</dbReference>
<proteinExistence type="inferred from homology"/>
<evidence type="ECO:0000256" key="5">
    <source>
        <dbReference type="ARBA" id="ARBA00022840"/>
    </source>
</evidence>
<dbReference type="GO" id="GO:0005739">
    <property type="term" value="C:mitochondrion"/>
    <property type="evidence" value="ECO:0007669"/>
    <property type="project" value="TreeGrafter"/>
</dbReference>
<dbReference type="NCBIfam" id="TIGR00456">
    <property type="entry name" value="argS"/>
    <property type="match status" value="1"/>
</dbReference>
<dbReference type="GO" id="GO:0005524">
    <property type="term" value="F:ATP binding"/>
    <property type="evidence" value="ECO:0007669"/>
    <property type="project" value="UniProtKB-KW"/>
</dbReference>
<dbReference type="InterPro" id="IPR035684">
    <property type="entry name" value="ArgRS_core"/>
</dbReference>
<dbReference type="PANTHER" id="PTHR11956:SF11">
    <property type="entry name" value="ARGININE--TRNA LIGASE, MITOCHONDRIAL-RELATED"/>
    <property type="match status" value="1"/>
</dbReference>
<evidence type="ECO:0000256" key="1">
    <source>
        <dbReference type="ARBA" id="ARBA00005594"/>
    </source>
</evidence>
<evidence type="ECO:0000256" key="7">
    <source>
        <dbReference type="ARBA" id="ARBA00023146"/>
    </source>
</evidence>
<feature type="domain" description="DALR anticodon binding" evidence="13">
    <location>
        <begin position="488"/>
        <end position="604"/>
    </location>
</feature>
<evidence type="ECO:0000256" key="6">
    <source>
        <dbReference type="ARBA" id="ARBA00022917"/>
    </source>
</evidence>
<keyword evidence="5 12" id="KW-0067">ATP-binding</keyword>
<name>A0A0B7BT52_9EUPU</name>
<evidence type="ECO:0000256" key="12">
    <source>
        <dbReference type="RuleBase" id="RU363038"/>
    </source>
</evidence>
<dbReference type="GO" id="GO:0032543">
    <property type="term" value="P:mitochondrial translation"/>
    <property type="evidence" value="ECO:0007669"/>
    <property type="project" value="TreeGrafter"/>
</dbReference>
<dbReference type="AlphaFoldDB" id="A0A0B7BT52"/>
<evidence type="ECO:0000256" key="11">
    <source>
        <dbReference type="ARBA" id="ARBA00049595"/>
    </source>
</evidence>
<comment type="similarity">
    <text evidence="1 12">Belongs to the class-I aminoacyl-tRNA synthetase family.</text>
</comment>
<evidence type="ECO:0000259" key="13">
    <source>
        <dbReference type="SMART" id="SM00836"/>
    </source>
</evidence>
<dbReference type="SUPFAM" id="SSF52374">
    <property type="entry name" value="Nucleotidylyl transferase"/>
    <property type="match status" value="1"/>
</dbReference>
<dbReference type="GO" id="GO:0006420">
    <property type="term" value="P:arginyl-tRNA aminoacylation"/>
    <property type="evidence" value="ECO:0007669"/>
    <property type="project" value="InterPro"/>
</dbReference>
<dbReference type="InterPro" id="IPR014729">
    <property type="entry name" value="Rossmann-like_a/b/a_fold"/>
</dbReference>
<dbReference type="Gene3D" id="1.10.730.10">
    <property type="entry name" value="Isoleucyl-tRNA Synthetase, Domain 1"/>
    <property type="match status" value="1"/>
</dbReference>
<gene>
    <name evidence="14" type="primary">ORF211887</name>
</gene>
<dbReference type="InterPro" id="IPR008909">
    <property type="entry name" value="DALR_anticod-bd"/>
</dbReference>
<dbReference type="InterPro" id="IPR001412">
    <property type="entry name" value="aa-tRNA-synth_I_CS"/>
</dbReference>
<evidence type="ECO:0000256" key="3">
    <source>
        <dbReference type="ARBA" id="ARBA00022598"/>
    </source>
</evidence>
<dbReference type="PROSITE" id="PS00178">
    <property type="entry name" value="AA_TRNA_LIGASE_I"/>
    <property type="match status" value="1"/>
</dbReference>
<evidence type="ECO:0000256" key="8">
    <source>
        <dbReference type="ARBA" id="ARBA00033033"/>
    </source>
</evidence>
<keyword evidence="4 12" id="KW-0547">Nucleotide-binding</keyword>
<dbReference type="InterPro" id="IPR009080">
    <property type="entry name" value="tRNAsynth_Ia_anticodon-bd"/>
</dbReference>
<dbReference type="Pfam" id="PF00750">
    <property type="entry name" value="tRNA-synt_1d"/>
    <property type="match status" value="1"/>
</dbReference>
<evidence type="ECO:0000256" key="4">
    <source>
        <dbReference type="ARBA" id="ARBA00022741"/>
    </source>
</evidence>
<dbReference type="SUPFAM" id="SSF47323">
    <property type="entry name" value="Anticodon-binding domain of a subclass of class I aminoacyl-tRNA synthetases"/>
    <property type="match status" value="1"/>
</dbReference>
<dbReference type="FunFam" id="3.40.50.620:FF:000058">
    <property type="entry name" value="Mitochondrial arginyl-tRNA synthetase"/>
    <property type="match status" value="1"/>
</dbReference>
<evidence type="ECO:0000256" key="2">
    <source>
        <dbReference type="ARBA" id="ARBA00012837"/>
    </source>
</evidence>
<keyword evidence="7 12" id="KW-0030">Aminoacyl-tRNA synthetase</keyword>
<evidence type="ECO:0000313" key="14">
    <source>
        <dbReference type="EMBL" id="CEK96389.1"/>
    </source>
</evidence>
<comment type="catalytic activity">
    <reaction evidence="10">
        <text>tRNA(Arg) + L-arginine + ATP = L-arginyl-tRNA(Arg) + AMP + diphosphate</text>
        <dbReference type="Rhea" id="RHEA:20301"/>
        <dbReference type="Rhea" id="RHEA-COMP:9658"/>
        <dbReference type="Rhea" id="RHEA-COMP:9673"/>
        <dbReference type="ChEBI" id="CHEBI:30616"/>
        <dbReference type="ChEBI" id="CHEBI:32682"/>
        <dbReference type="ChEBI" id="CHEBI:33019"/>
        <dbReference type="ChEBI" id="CHEBI:78442"/>
        <dbReference type="ChEBI" id="CHEBI:78513"/>
        <dbReference type="ChEBI" id="CHEBI:456215"/>
        <dbReference type="EC" id="6.1.1.19"/>
    </reaction>
</comment>
<comment type="function">
    <text evidence="11">Catalyzes the attachment of arginine to tRNA(Arg) in a two-step reaction: arginine is first activated by ATP to form Arg-AMP and then transferred to the acceptor end of tRNA(Arg).</text>
</comment>
<organism evidence="14">
    <name type="scientific">Arion vulgaris</name>
    <dbReference type="NCBI Taxonomy" id="1028688"/>
    <lineage>
        <taxon>Eukaryota</taxon>
        <taxon>Metazoa</taxon>
        <taxon>Spiralia</taxon>
        <taxon>Lophotrochozoa</taxon>
        <taxon>Mollusca</taxon>
        <taxon>Gastropoda</taxon>
        <taxon>Heterobranchia</taxon>
        <taxon>Euthyneura</taxon>
        <taxon>Panpulmonata</taxon>
        <taxon>Eupulmonata</taxon>
        <taxon>Stylommatophora</taxon>
        <taxon>Helicina</taxon>
        <taxon>Arionoidea</taxon>
        <taxon>Arionidae</taxon>
        <taxon>Arion</taxon>
    </lineage>
</organism>
<dbReference type="InterPro" id="IPR001278">
    <property type="entry name" value="Arg-tRNA-ligase"/>
</dbReference>
<sequence length="604" mass="68205">SGFPSKYKQGYLSQGFKMSSFYKRLISEKIISSILSCRETAESQQIVKKLRRIIQVSPVCKDPFSGSQFVLELSALKECLHGRSIEPDKLQVEEGMRVQLEQDAIHFRTLPDRFTQKVLENIWSEKSSYGYVGQGEIKEHVCVEYSSPNIAKPFHVGHMRSTIIGNIIANIYQAAGHDVKRMNFIGDWGTQFGLLSLGLKKYSEKEQLSVDPLLEFFKVYVKVNQDVKSECGTKSEMTSQTYQDGLALFSRLERGDAEMVAVWKMVRDLSIVELDRMYHRLGVHFTHTMSESDYQDKTQEVLQRLSHAGLLKYDSDGVGYAEMDDSDTIGQASVVKSDGSSLYLTRDIASALERQENFAFDRVHYVVEQGQRGHFLKLVNILNKLDVSWAQRPVDEIHVRFGRVKGMSTRRGNLVFLQDVLDEVKSRMLDSIISKSTSKVTGKDADVVADILGVSSIIIQDVKGNRANDYTFSWNQMLSFKSDSGVFVQYCHARLCSMLSNCGVEITDDIDVSCVVNDAALYAVVLHLARYPDVFQDSFSSLEPHCIVQYLFRLCHLTNAAYAVCPVKGEPRDIAQARLMVFVCSKQVQANCLHILGLQALEKM</sequence>
<dbReference type="Pfam" id="PF05746">
    <property type="entry name" value="DALR_1"/>
    <property type="match status" value="1"/>
</dbReference>
<keyword evidence="3 12" id="KW-0436">Ligase</keyword>
<evidence type="ECO:0000256" key="9">
    <source>
        <dbReference type="ARBA" id="ARBA00039495"/>
    </source>
</evidence>